<organism evidence="4 5">
    <name type="scientific">Paraphoma chrysanthemicola</name>
    <dbReference type="NCBI Taxonomy" id="798071"/>
    <lineage>
        <taxon>Eukaryota</taxon>
        <taxon>Fungi</taxon>
        <taxon>Dikarya</taxon>
        <taxon>Ascomycota</taxon>
        <taxon>Pezizomycotina</taxon>
        <taxon>Dothideomycetes</taxon>
        <taxon>Pleosporomycetidae</taxon>
        <taxon>Pleosporales</taxon>
        <taxon>Pleosporineae</taxon>
        <taxon>Phaeosphaeriaceae</taxon>
        <taxon>Paraphoma</taxon>
    </lineage>
</organism>
<dbReference type="PANTHER" id="PTHR36845:SF1">
    <property type="entry name" value="HYDROLASE, PUTATIVE (AFU_ORTHOLOGUE AFUA_7G05090)-RELATED"/>
    <property type="match status" value="1"/>
</dbReference>
<evidence type="ECO:0000256" key="3">
    <source>
        <dbReference type="SAM" id="MobiDB-lite"/>
    </source>
</evidence>
<evidence type="ECO:0000256" key="1">
    <source>
        <dbReference type="ARBA" id="ARBA00022801"/>
    </source>
</evidence>
<feature type="compositionally biased region" description="Polar residues" evidence="3">
    <location>
        <begin position="1"/>
        <end position="12"/>
    </location>
</feature>
<dbReference type="Gene3D" id="1.50.10.10">
    <property type="match status" value="1"/>
</dbReference>
<dbReference type="InterPro" id="IPR010905">
    <property type="entry name" value="Glyco_hydro_88"/>
</dbReference>
<gene>
    <name evidence="4" type="ORF">FB567DRAFT_618436</name>
</gene>
<dbReference type="Pfam" id="PF07470">
    <property type="entry name" value="Glyco_hydro_88"/>
    <property type="match status" value="1"/>
</dbReference>
<dbReference type="GO" id="GO:0000272">
    <property type="term" value="P:polysaccharide catabolic process"/>
    <property type="evidence" value="ECO:0007669"/>
    <property type="project" value="TreeGrafter"/>
</dbReference>
<reference evidence="4" key="1">
    <citation type="journal article" date="2021" name="Nat. Commun.">
        <title>Genetic determinants of endophytism in the Arabidopsis root mycobiome.</title>
        <authorList>
            <person name="Mesny F."/>
            <person name="Miyauchi S."/>
            <person name="Thiergart T."/>
            <person name="Pickel B."/>
            <person name="Atanasova L."/>
            <person name="Karlsson M."/>
            <person name="Huettel B."/>
            <person name="Barry K.W."/>
            <person name="Haridas S."/>
            <person name="Chen C."/>
            <person name="Bauer D."/>
            <person name="Andreopoulos W."/>
            <person name="Pangilinan J."/>
            <person name="LaButti K."/>
            <person name="Riley R."/>
            <person name="Lipzen A."/>
            <person name="Clum A."/>
            <person name="Drula E."/>
            <person name="Henrissat B."/>
            <person name="Kohler A."/>
            <person name="Grigoriev I.V."/>
            <person name="Martin F.M."/>
            <person name="Hacquard S."/>
        </authorList>
    </citation>
    <scope>NUCLEOTIDE SEQUENCE</scope>
    <source>
        <strain evidence="4">MPI-SDFR-AT-0120</strain>
    </source>
</reference>
<keyword evidence="1 4" id="KW-0378">Hydrolase</keyword>
<evidence type="ECO:0000256" key="2">
    <source>
        <dbReference type="ARBA" id="ARBA00038358"/>
    </source>
</evidence>
<evidence type="ECO:0000313" key="5">
    <source>
        <dbReference type="Proteomes" id="UP000813461"/>
    </source>
</evidence>
<dbReference type="Proteomes" id="UP000813461">
    <property type="component" value="Unassembled WGS sequence"/>
</dbReference>
<name>A0A8K0REC6_9PLEO</name>
<proteinExistence type="inferred from homology"/>
<dbReference type="SUPFAM" id="SSF48208">
    <property type="entry name" value="Six-hairpin glycosidases"/>
    <property type="match status" value="1"/>
</dbReference>
<keyword evidence="5" id="KW-1185">Reference proteome</keyword>
<protein>
    <submittedName>
        <fullName evidence="4">Glycoside hydrolase family 88 protein</fullName>
    </submittedName>
</protein>
<comment type="caution">
    <text evidence="4">The sequence shown here is derived from an EMBL/GenBank/DDBJ whole genome shotgun (WGS) entry which is preliminary data.</text>
</comment>
<dbReference type="AlphaFoldDB" id="A0A8K0REC6"/>
<dbReference type="EMBL" id="JAGMVJ010000005">
    <property type="protein sequence ID" value="KAH7090826.1"/>
    <property type="molecule type" value="Genomic_DNA"/>
</dbReference>
<dbReference type="OrthoDB" id="2317065at2759"/>
<dbReference type="InterPro" id="IPR008928">
    <property type="entry name" value="6-hairpin_glycosidase_sf"/>
</dbReference>
<comment type="similarity">
    <text evidence="2">Belongs to the glycosyl hydrolase 88 family.</text>
</comment>
<dbReference type="PANTHER" id="PTHR36845">
    <property type="entry name" value="HYDROLASE, PUTATIVE (AFU_ORTHOLOGUE AFUA_7G05090)-RELATED"/>
    <property type="match status" value="1"/>
</dbReference>
<sequence>MAATTITETNASHARKRLRSRENATNVARKESVQETSIGHSDITTIRHSHVLGFKKELLNLYAPSAEVKIWGIAAKGLQRPSPPTLFPEYTEPGGVEYIYRELDFWTSGFFPGSLHLLLERRRKYGHFGNRGTAPHSVPHLLNLEHACAYWTENLHQNALLNSTHDLGFMIMPWAKVAYEQNHDLRALETIKTAASTLYSRYSSKLGCIRSWDKCVTKKYNFQDLNTDFMVIIDNMMNLDLLFYAASKTGNAEMFSAAVQHARTTARTHIRPDGSTTHLIVLDPDNGDIKHRLTNQGFSHTSCWARGQAWAIAGFAETYHWTLDEEFLRTSQHAADFFIARLDESGVVPWDFDARDIAGPDQPSDSSAAMIAAYGMLLIHKALNTLERPSRYLVEALRITQAVCVNHLNPPASLLERETQVETVEHGRVQEAVQHIEMGLGDTIVNGATINNFEFAPRRWADHGLVYADYYFLLVGNKLLDMGIGAQIMAR</sequence>
<dbReference type="InterPro" id="IPR052369">
    <property type="entry name" value="UG_Glycosaminoglycan_Hydrolase"/>
</dbReference>
<accession>A0A8K0REC6</accession>
<feature type="region of interest" description="Disordered" evidence="3">
    <location>
        <begin position="1"/>
        <end position="33"/>
    </location>
</feature>
<evidence type="ECO:0000313" key="4">
    <source>
        <dbReference type="EMBL" id="KAH7090826.1"/>
    </source>
</evidence>
<dbReference type="InterPro" id="IPR012341">
    <property type="entry name" value="6hp_glycosidase-like_sf"/>
</dbReference>
<dbReference type="GO" id="GO:0052757">
    <property type="term" value="F:chondroitin hydrolase activity"/>
    <property type="evidence" value="ECO:0007669"/>
    <property type="project" value="TreeGrafter"/>
</dbReference>